<accession>A0A5M9JXH7</accession>
<keyword evidence="3" id="KW-1185">Reference proteome</keyword>
<dbReference type="VEuPathDB" id="FungiDB:MFRU_053g00260"/>
<dbReference type="Proteomes" id="UP000322873">
    <property type="component" value="Unassembled WGS sequence"/>
</dbReference>
<evidence type="ECO:0000259" key="1">
    <source>
        <dbReference type="Pfam" id="PF25484"/>
    </source>
</evidence>
<comment type="caution">
    <text evidence="2">The sequence shown here is derived from an EMBL/GenBank/DDBJ whole genome shotgun (WGS) entry which is preliminary data.</text>
</comment>
<feature type="domain" description="DUF7907" evidence="1">
    <location>
        <begin position="109"/>
        <end position="272"/>
    </location>
</feature>
<protein>
    <recommendedName>
        <fullName evidence="1">DUF7907 domain-containing protein</fullName>
    </recommendedName>
</protein>
<dbReference type="AlphaFoldDB" id="A0A5M9JXH7"/>
<sequence>MILQDRCGYITFLFTLETRSISKNRTSRIHQNPIHSPDKVHKVYTNLHKNFHSTSIITATHIHTYKHTQAKMLFSTSSILSTLALLSTLTSAAPTSRRQTPNYPPQSKSKHFKLVANVTSGDLAINNFILESYHTGAGTAYAVLAENTTEANPRTFYVNGTATDVRFGNSSTITDAGSGNNTFPESIVISPSDPASSPSNRSTVEINAGAGQPYVGLTTFPDPIIQLHGYQGETFYACNSSLPYGDAIQLFYRGYREVTPTGCSDVALLPQCSEGTGATDKYAAEVSCYADVAGIDWSYYEIMSKWMAWHELTGH</sequence>
<dbReference type="EMBL" id="VICG01000004">
    <property type="protein sequence ID" value="KAA8573330.1"/>
    <property type="molecule type" value="Genomic_DNA"/>
</dbReference>
<evidence type="ECO:0000313" key="3">
    <source>
        <dbReference type="Proteomes" id="UP000322873"/>
    </source>
</evidence>
<organism evidence="2 3">
    <name type="scientific">Monilinia fructicola</name>
    <name type="common">Brown rot fungus</name>
    <name type="synonym">Ciboria fructicola</name>
    <dbReference type="NCBI Taxonomy" id="38448"/>
    <lineage>
        <taxon>Eukaryota</taxon>
        <taxon>Fungi</taxon>
        <taxon>Dikarya</taxon>
        <taxon>Ascomycota</taxon>
        <taxon>Pezizomycotina</taxon>
        <taxon>Leotiomycetes</taxon>
        <taxon>Helotiales</taxon>
        <taxon>Sclerotiniaceae</taxon>
        <taxon>Monilinia</taxon>
    </lineage>
</organism>
<gene>
    <name evidence="2" type="ORF">EYC84_003817</name>
</gene>
<name>A0A5M9JXH7_MONFR</name>
<reference evidence="2 3" key="1">
    <citation type="submission" date="2019-06" db="EMBL/GenBank/DDBJ databases">
        <title>Genome Sequence of the Brown Rot Fungal Pathogen Monilinia fructicola.</title>
        <authorList>
            <person name="De Miccolis Angelini R.M."/>
            <person name="Landi L."/>
            <person name="Abate D."/>
            <person name="Pollastro S."/>
            <person name="Romanazzi G."/>
            <person name="Faretra F."/>
        </authorList>
    </citation>
    <scope>NUCLEOTIDE SEQUENCE [LARGE SCALE GENOMIC DNA]</scope>
    <source>
        <strain evidence="2 3">Mfrc123</strain>
    </source>
</reference>
<evidence type="ECO:0000313" key="2">
    <source>
        <dbReference type="EMBL" id="KAA8573330.1"/>
    </source>
</evidence>
<dbReference type="InterPro" id="IPR057229">
    <property type="entry name" value="DUF7907"/>
</dbReference>
<dbReference type="Pfam" id="PF25484">
    <property type="entry name" value="DUF7907"/>
    <property type="match status" value="1"/>
</dbReference>
<proteinExistence type="predicted"/>